<keyword evidence="2" id="KW-1185">Reference proteome</keyword>
<evidence type="ECO:0000313" key="2">
    <source>
        <dbReference type="Proteomes" id="UP001516400"/>
    </source>
</evidence>
<evidence type="ECO:0008006" key="3">
    <source>
        <dbReference type="Google" id="ProtNLM"/>
    </source>
</evidence>
<dbReference type="InterPro" id="IPR002110">
    <property type="entry name" value="Ankyrin_rpt"/>
</dbReference>
<comment type="caution">
    <text evidence="1">The sequence shown here is derived from an EMBL/GenBank/DDBJ whole genome shotgun (WGS) entry which is preliminary data.</text>
</comment>
<dbReference type="InterPro" id="IPR036770">
    <property type="entry name" value="Ankyrin_rpt-contain_sf"/>
</dbReference>
<evidence type="ECO:0000313" key="1">
    <source>
        <dbReference type="EMBL" id="KAL3274651.1"/>
    </source>
</evidence>
<protein>
    <recommendedName>
        <fullName evidence="3">Ankyrin repeat domain-containing protein</fullName>
    </recommendedName>
</protein>
<dbReference type="SUPFAM" id="SSF48403">
    <property type="entry name" value="Ankyrin repeat"/>
    <property type="match status" value="1"/>
</dbReference>
<dbReference type="AlphaFoldDB" id="A0ABD2N768"/>
<proteinExistence type="predicted"/>
<dbReference type="Gene3D" id="1.25.40.20">
    <property type="entry name" value="Ankyrin repeat-containing domain"/>
    <property type="match status" value="1"/>
</dbReference>
<dbReference type="EMBL" id="JABFTP020000062">
    <property type="protein sequence ID" value="KAL3274651.1"/>
    <property type="molecule type" value="Genomic_DNA"/>
</dbReference>
<dbReference type="Proteomes" id="UP001516400">
    <property type="component" value="Unassembled WGS sequence"/>
</dbReference>
<reference evidence="1 2" key="1">
    <citation type="journal article" date="2021" name="BMC Biol.">
        <title>Horizontally acquired antibacterial genes associated with adaptive radiation of ladybird beetles.</title>
        <authorList>
            <person name="Li H.S."/>
            <person name="Tang X.F."/>
            <person name="Huang Y.H."/>
            <person name="Xu Z.Y."/>
            <person name="Chen M.L."/>
            <person name="Du X.Y."/>
            <person name="Qiu B.Y."/>
            <person name="Chen P.T."/>
            <person name="Zhang W."/>
            <person name="Slipinski A."/>
            <person name="Escalona H.E."/>
            <person name="Waterhouse R.M."/>
            <person name="Zwick A."/>
            <person name="Pang H."/>
        </authorList>
    </citation>
    <scope>NUCLEOTIDE SEQUENCE [LARGE SCALE GENOMIC DNA]</scope>
    <source>
        <strain evidence="1">SYSU2018</strain>
    </source>
</reference>
<name>A0ABD2N768_9CUCU</name>
<gene>
    <name evidence="1" type="ORF">HHI36_016031</name>
</gene>
<accession>A0ABD2N768</accession>
<organism evidence="1 2">
    <name type="scientific">Cryptolaemus montrouzieri</name>
    <dbReference type="NCBI Taxonomy" id="559131"/>
    <lineage>
        <taxon>Eukaryota</taxon>
        <taxon>Metazoa</taxon>
        <taxon>Ecdysozoa</taxon>
        <taxon>Arthropoda</taxon>
        <taxon>Hexapoda</taxon>
        <taxon>Insecta</taxon>
        <taxon>Pterygota</taxon>
        <taxon>Neoptera</taxon>
        <taxon>Endopterygota</taxon>
        <taxon>Coleoptera</taxon>
        <taxon>Polyphaga</taxon>
        <taxon>Cucujiformia</taxon>
        <taxon>Coccinelloidea</taxon>
        <taxon>Coccinellidae</taxon>
        <taxon>Scymninae</taxon>
        <taxon>Scymnini</taxon>
        <taxon>Cryptolaemus</taxon>
    </lineage>
</organism>
<dbReference type="Pfam" id="PF12796">
    <property type="entry name" value="Ank_2"/>
    <property type="match status" value="1"/>
</dbReference>
<sequence>MKHFSETVLECTSPFKLELIKLLVESGVDINVIDPISRRNCLHLNGVNGYLPLAEYLVNCGADLERKDIAERNPYQVAMKHDNYAVADFFLRAMWLRRIFAKRRIKMRSTSMRRLTMDVWR</sequence>